<gene>
    <name evidence="1" type="ORF">BpHYR1_050600</name>
</gene>
<accession>A0A3M7SVD4</accession>
<reference evidence="1 2" key="1">
    <citation type="journal article" date="2018" name="Sci. Rep.">
        <title>Genomic signatures of local adaptation to the degree of environmental predictability in rotifers.</title>
        <authorList>
            <person name="Franch-Gras L."/>
            <person name="Hahn C."/>
            <person name="Garcia-Roger E.M."/>
            <person name="Carmona M.J."/>
            <person name="Serra M."/>
            <person name="Gomez A."/>
        </authorList>
    </citation>
    <scope>NUCLEOTIDE SEQUENCE [LARGE SCALE GENOMIC DNA]</scope>
    <source>
        <strain evidence="1">HYR1</strain>
    </source>
</reference>
<evidence type="ECO:0000313" key="2">
    <source>
        <dbReference type="Proteomes" id="UP000276133"/>
    </source>
</evidence>
<comment type="caution">
    <text evidence="1">The sequence shown here is derived from an EMBL/GenBank/DDBJ whole genome shotgun (WGS) entry which is preliminary data.</text>
</comment>
<protein>
    <submittedName>
        <fullName evidence="1">Uncharacterized protein</fullName>
    </submittedName>
</protein>
<dbReference type="Proteomes" id="UP000276133">
    <property type="component" value="Unassembled WGS sequence"/>
</dbReference>
<evidence type="ECO:0000313" key="1">
    <source>
        <dbReference type="EMBL" id="RNA39617.1"/>
    </source>
</evidence>
<dbReference type="AlphaFoldDB" id="A0A3M7SVD4"/>
<proteinExistence type="predicted"/>
<name>A0A3M7SVD4_BRAPC</name>
<dbReference type="EMBL" id="REGN01000729">
    <property type="protein sequence ID" value="RNA39617.1"/>
    <property type="molecule type" value="Genomic_DNA"/>
</dbReference>
<keyword evidence="2" id="KW-1185">Reference proteome</keyword>
<sequence>MDDSSRLASFRVLPDLALKVQANSMKRHSKNCVKNMARNCQGVNEKSAMFGQFEVSDQIL</sequence>
<organism evidence="1 2">
    <name type="scientific">Brachionus plicatilis</name>
    <name type="common">Marine rotifer</name>
    <name type="synonym">Brachionus muelleri</name>
    <dbReference type="NCBI Taxonomy" id="10195"/>
    <lineage>
        <taxon>Eukaryota</taxon>
        <taxon>Metazoa</taxon>
        <taxon>Spiralia</taxon>
        <taxon>Gnathifera</taxon>
        <taxon>Rotifera</taxon>
        <taxon>Eurotatoria</taxon>
        <taxon>Monogononta</taxon>
        <taxon>Pseudotrocha</taxon>
        <taxon>Ploima</taxon>
        <taxon>Brachionidae</taxon>
        <taxon>Brachionus</taxon>
    </lineage>
</organism>